<dbReference type="Proteomes" id="UP001596101">
    <property type="component" value="Unassembled WGS sequence"/>
</dbReference>
<dbReference type="EMBL" id="JBHSMR010000013">
    <property type="protein sequence ID" value="MFC5479751.1"/>
    <property type="molecule type" value="Genomic_DNA"/>
</dbReference>
<evidence type="ECO:0000313" key="2">
    <source>
        <dbReference type="Proteomes" id="UP001596101"/>
    </source>
</evidence>
<accession>A0ABW0MSA1</accession>
<reference evidence="2" key="1">
    <citation type="journal article" date="2019" name="Int. J. Syst. Evol. Microbiol.">
        <title>The Global Catalogue of Microorganisms (GCM) 10K type strain sequencing project: providing services to taxonomists for standard genome sequencing and annotation.</title>
        <authorList>
            <consortium name="The Broad Institute Genomics Platform"/>
            <consortium name="The Broad Institute Genome Sequencing Center for Infectious Disease"/>
            <person name="Wu L."/>
            <person name="Ma J."/>
        </authorList>
    </citation>
    <scope>NUCLEOTIDE SEQUENCE [LARGE SCALE GENOMIC DNA]</scope>
    <source>
        <strain evidence="2">CCUG 43111</strain>
    </source>
</reference>
<keyword evidence="2" id="KW-1185">Reference proteome</keyword>
<protein>
    <submittedName>
        <fullName evidence="1">Uncharacterized protein</fullName>
    </submittedName>
</protein>
<proteinExistence type="predicted"/>
<comment type="caution">
    <text evidence="1">The sequence shown here is derived from an EMBL/GenBank/DDBJ whole genome shotgun (WGS) entry which is preliminary data.</text>
</comment>
<name>A0ABW0MSA1_9BURK</name>
<organism evidence="1 2">
    <name type="scientific">Massilia suwonensis</name>
    <dbReference type="NCBI Taxonomy" id="648895"/>
    <lineage>
        <taxon>Bacteria</taxon>
        <taxon>Pseudomonadati</taxon>
        <taxon>Pseudomonadota</taxon>
        <taxon>Betaproteobacteria</taxon>
        <taxon>Burkholderiales</taxon>
        <taxon>Oxalobacteraceae</taxon>
        <taxon>Telluria group</taxon>
        <taxon>Massilia</taxon>
    </lineage>
</organism>
<evidence type="ECO:0000313" key="1">
    <source>
        <dbReference type="EMBL" id="MFC5479751.1"/>
    </source>
</evidence>
<dbReference type="RefSeq" id="WP_379757818.1">
    <property type="nucleotide sequence ID" value="NZ_JBHSMR010000013.1"/>
</dbReference>
<gene>
    <name evidence="1" type="ORF">ACFPQ5_16250</name>
</gene>
<sequence length="87" mass="9974">MDLLEAFISQEGASACADILQAVREQATRPLLVRQVFEFNTFDVTLLFPERVAVLEDVIAFWDEGTMRIDLDTFVRRLHEVVRSTSD</sequence>